<dbReference type="InterPro" id="IPR001223">
    <property type="entry name" value="Glyco_hydro18_cat"/>
</dbReference>
<evidence type="ECO:0000313" key="17">
    <source>
        <dbReference type="EMBL" id="KAJ5461650.1"/>
    </source>
</evidence>
<evidence type="ECO:0000256" key="5">
    <source>
        <dbReference type="ARBA" id="ARBA00022801"/>
    </source>
</evidence>
<evidence type="ECO:0000256" key="9">
    <source>
        <dbReference type="ARBA" id="ARBA00023295"/>
    </source>
</evidence>
<evidence type="ECO:0000259" key="16">
    <source>
        <dbReference type="PROSITE" id="PS51910"/>
    </source>
</evidence>
<dbReference type="Gene3D" id="3.10.350.10">
    <property type="entry name" value="LysM domain"/>
    <property type="match status" value="2"/>
</dbReference>
<evidence type="ECO:0000256" key="12">
    <source>
        <dbReference type="RuleBase" id="RU000489"/>
    </source>
</evidence>
<dbReference type="Pfam" id="PF01476">
    <property type="entry name" value="LysM"/>
    <property type="match status" value="1"/>
</dbReference>
<dbReference type="SUPFAM" id="SSF54106">
    <property type="entry name" value="LysM domain"/>
    <property type="match status" value="1"/>
</dbReference>
<keyword evidence="11" id="KW-1015">Disulfide bond</keyword>
<evidence type="ECO:0000313" key="18">
    <source>
        <dbReference type="Proteomes" id="UP001213681"/>
    </source>
</evidence>
<keyword evidence="9 12" id="KW-0326">Glycosidase</keyword>
<keyword evidence="13" id="KW-0732">Signal</keyword>
<keyword evidence="5 12" id="KW-0378">Hydrolase</keyword>
<dbReference type="InterPro" id="IPR001002">
    <property type="entry name" value="Chitin-bd_1"/>
</dbReference>
<dbReference type="GeneID" id="81596828"/>
<name>A0AAD6G7I1_9EURO</name>
<gene>
    <name evidence="17" type="ORF">N7458_003202</name>
</gene>
<evidence type="ECO:0000256" key="13">
    <source>
        <dbReference type="SAM" id="SignalP"/>
    </source>
</evidence>
<dbReference type="PROSITE" id="PS51782">
    <property type="entry name" value="LYSM"/>
    <property type="match status" value="2"/>
</dbReference>
<dbReference type="EC" id="3.2.1.14" evidence="3"/>
<organism evidence="17 18">
    <name type="scientific">Penicillium daleae</name>
    <dbReference type="NCBI Taxonomy" id="63821"/>
    <lineage>
        <taxon>Eukaryota</taxon>
        <taxon>Fungi</taxon>
        <taxon>Dikarya</taxon>
        <taxon>Ascomycota</taxon>
        <taxon>Pezizomycotina</taxon>
        <taxon>Eurotiomycetes</taxon>
        <taxon>Eurotiomycetidae</taxon>
        <taxon>Eurotiales</taxon>
        <taxon>Aspergillaceae</taxon>
        <taxon>Penicillium</taxon>
    </lineage>
</organism>
<evidence type="ECO:0000256" key="7">
    <source>
        <dbReference type="ARBA" id="ARBA00023026"/>
    </source>
</evidence>
<feature type="domain" description="GH18" evidence="16">
    <location>
        <begin position="491"/>
        <end position="848"/>
    </location>
</feature>
<dbReference type="PANTHER" id="PTHR47700:SF2">
    <property type="entry name" value="CHITINASE"/>
    <property type="match status" value="1"/>
</dbReference>
<dbReference type="GO" id="GO:0006032">
    <property type="term" value="P:chitin catabolic process"/>
    <property type="evidence" value="ECO:0007669"/>
    <property type="project" value="UniProtKB-KW"/>
</dbReference>
<evidence type="ECO:0000256" key="2">
    <source>
        <dbReference type="ARBA" id="ARBA00008682"/>
    </source>
</evidence>
<comment type="caution">
    <text evidence="11">Lacks conserved residue(s) required for the propagation of feature annotation.</text>
</comment>
<evidence type="ECO:0000256" key="10">
    <source>
        <dbReference type="ARBA" id="ARBA00023326"/>
    </source>
</evidence>
<sequence length="1309" mass="139893">MRFLWVATLVTALPFVQGASSIVETKRLGRPSICPDPCSDYNSGQWFLYTSPSKVAECNQTMLLDFTIHKPLNSSLSHPTVRACLTSGLQSISHSDVETGTSCRGVAKQAFTQEVGITGTSSSSEESNQGVDALGDIQTYMTGNCLKGSIFAVARNTAAGVYVGGSVSDPRNIQVAIQTTISYLESSNQANAVFQLCGSDANSTIGVAVSLTGDLSAVQGHVQTWSNGRCISDLAESIQSQASVWSTHNVSSHVYPSSNGTISSRSPKLKQPSYLDRRATCSTIQVNQGDGCPELATRCGINAADFTTYNPGSDLCSTLKAGQHVCCSSGTLPDYTPSEYANGTCYTHWVQSGDLCSYLAAAYDLTEDLIEEYNTDTWGWYGCGDLQLNQGICLSEGTSPLPAAVANAVCGPQVPGTDFSGTSDANDWALLNPCPLNACCDAWGQCGITPDYCNGTLASTGAPGTSPPNSNGCVSNCGTDIVNNDSGPESYMSVGYFEATNGNRPCLNMNAFSINPDSFTHVHFGFANISSEFEIDISGAEEQFTYFQELSNVKRIVSFGGWDFSTDPDTYAIFRDGVTEANRGTLIDKIVSFVIENDLDGVDFDWEYPGEPDIKGIPAGSADDGTNYLAFLSDLREQLPGSSISIAAPASFYYLQGFPIANISEIVDYIVYMAYDLHGTWDLGNAWAQPGCSAGDCLFSHVNLTETMWSLAMITKAGVQAKKVTVGVSSYGRSFEMTTEGCTGPSCTWDAAGLAGECTGTAGYLANAEINEILSDNPSATKLFDSGSDSDILVYNETQWVGYMTSTTKSTRASYYKSLNFAGTTEWAIDLETFTPYDAAQLNQEWSTISKSSGLSSLGQCMTPNPLNTTQVAMMSEYLNLGLTYIDYVLSGYDADVENWLDSVTGTKYNTEGCMDFPTGVCEMPNPSDCSDGTTPPEVWWAQIIAATFYANLQQYYAAFQPASAIATLEIPSIASNFTPKASSAFNVGTFFSDVGSALDIGGNFLGSVSGYDELNEAVGMANTFWGLLDTNGQTLPDESTIEAILEKVMENVYSAAVTTFTQVATHAFIYPGNLTTYPSYLISGPYNTTVANFLYNMKPIYVVDSVNWASMATKVNSTIQQALAGAALGAADHYVIKFSAEPDDCTNTGDYLIDNICYSIGWPGGDTCEYGWGDGIAISQSTLDSLDDYDIDIEKMILSSEACQNKTGSYFGAIVGGSPPNVTDGYPDCFFNLPILQMDPADLTLTGYDQSPCNYRALNGSASTPIVGQTYLPDNLVDFFDTDACTCAGVYPGGGSVCKRDLYGRTVC</sequence>
<dbReference type="GO" id="GO:0008843">
    <property type="term" value="F:endochitinase activity"/>
    <property type="evidence" value="ECO:0007669"/>
    <property type="project" value="UniProtKB-EC"/>
</dbReference>
<comment type="caution">
    <text evidence="17">The sequence shown here is derived from an EMBL/GenBank/DDBJ whole genome shotgun (WGS) entry which is preliminary data.</text>
</comment>
<feature type="signal peptide" evidence="13">
    <location>
        <begin position="1"/>
        <end position="18"/>
    </location>
</feature>
<dbReference type="CDD" id="cd02878">
    <property type="entry name" value="GH18_zymocin_alpha"/>
    <property type="match status" value="1"/>
</dbReference>
<evidence type="ECO:0000256" key="6">
    <source>
        <dbReference type="ARBA" id="ARBA00023024"/>
    </source>
</evidence>
<feature type="domain" description="LysM" evidence="15">
    <location>
        <begin position="282"/>
        <end position="327"/>
    </location>
</feature>
<dbReference type="InterPro" id="IPR053214">
    <property type="entry name" value="LysM12-like"/>
</dbReference>
<feature type="disulfide bond" evidence="11">
    <location>
        <begin position="473"/>
        <end position="477"/>
    </location>
</feature>
<reference evidence="17" key="1">
    <citation type="submission" date="2022-12" db="EMBL/GenBank/DDBJ databases">
        <authorList>
            <person name="Petersen C."/>
        </authorList>
    </citation>
    <scope>NUCLEOTIDE SEQUENCE</scope>
    <source>
        <strain evidence="17">IBT 16125</strain>
    </source>
</reference>
<dbReference type="SUPFAM" id="SSF57016">
    <property type="entry name" value="Plant lectins/antimicrobial peptides"/>
    <property type="match status" value="1"/>
</dbReference>
<feature type="disulfide bond" evidence="11">
    <location>
        <begin position="439"/>
        <end position="453"/>
    </location>
</feature>
<comment type="similarity">
    <text evidence="2">Belongs to the glycosyl hydrolase 18 family. Chitinase class V subfamily.</text>
</comment>
<dbReference type="PROSITE" id="PS51910">
    <property type="entry name" value="GH18_2"/>
    <property type="match status" value="1"/>
</dbReference>
<feature type="domain" description="LysM" evidence="15">
    <location>
        <begin position="346"/>
        <end position="394"/>
    </location>
</feature>
<keyword evidence="10" id="KW-0624">Polysaccharide degradation</keyword>
<feature type="domain" description="Chitin-binding type-1" evidence="14">
    <location>
        <begin position="407"/>
        <end position="479"/>
    </location>
</feature>
<evidence type="ECO:0000256" key="1">
    <source>
        <dbReference type="ARBA" id="ARBA00000822"/>
    </source>
</evidence>
<dbReference type="InterPro" id="IPR018392">
    <property type="entry name" value="LysM"/>
</dbReference>
<dbReference type="SUPFAM" id="SSF54556">
    <property type="entry name" value="Chitinase insertion domain"/>
    <property type="match status" value="1"/>
</dbReference>
<dbReference type="Pfam" id="PF00704">
    <property type="entry name" value="Glyco_hydro_18"/>
    <property type="match status" value="1"/>
</dbReference>
<dbReference type="Gene3D" id="3.30.60.10">
    <property type="entry name" value="Endochitinase-like"/>
    <property type="match status" value="1"/>
</dbReference>
<evidence type="ECO:0000256" key="11">
    <source>
        <dbReference type="PROSITE-ProRule" id="PRU00261"/>
    </source>
</evidence>
<accession>A0AAD6G7I1</accession>
<keyword evidence="18" id="KW-1185">Reference proteome</keyword>
<feature type="disulfide bond" evidence="11">
    <location>
        <begin position="434"/>
        <end position="446"/>
    </location>
</feature>
<evidence type="ECO:0000259" key="15">
    <source>
        <dbReference type="PROSITE" id="PS51782"/>
    </source>
</evidence>
<evidence type="ECO:0000256" key="3">
    <source>
        <dbReference type="ARBA" id="ARBA00012729"/>
    </source>
</evidence>
<dbReference type="InterPro" id="IPR001579">
    <property type="entry name" value="Glyco_hydro_18_chit_AS"/>
</dbReference>
<keyword evidence="4 11" id="KW-0147">Chitin-binding</keyword>
<keyword evidence="6" id="KW-0146">Chitin degradation</keyword>
<dbReference type="GO" id="GO:0000272">
    <property type="term" value="P:polysaccharide catabolic process"/>
    <property type="evidence" value="ECO:0007669"/>
    <property type="project" value="UniProtKB-KW"/>
</dbReference>
<protein>
    <recommendedName>
        <fullName evidence="3">chitinase</fullName>
        <ecNumber evidence="3">3.2.1.14</ecNumber>
    </recommendedName>
</protein>
<dbReference type="RefSeq" id="XP_056770692.1">
    <property type="nucleotide sequence ID" value="XM_056906585.1"/>
</dbReference>
<dbReference type="InterPro" id="IPR011583">
    <property type="entry name" value="Chitinase_II/V-like_cat"/>
</dbReference>
<keyword evidence="7" id="KW-0843">Virulence</keyword>
<keyword evidence="8" id="KW-0119">Carbohydrate metabolism</keyword>
<dbReference type="Gene3D" id="3.10.50.10">
    <property type="match status" value="1"/>
</dbReference>
<feature type="chain" id="PRO_5041957344" description="chitinase" evidence="13">
    <location>
        <begin position="19"/>
        <end position="1309"/>
    </location>
</feature>
<dbReference type="InterPro" id="IPR036779">
    <property type="entry name" value="LysM_dom_sf"/>
</dbReference>
<dbReference type="Gene3D" id="3.20.20.80">
    <property type="entry name" value="Glycosidases"/>
    <property type="match status" value="1"/>
</dbReference>
<dbReference type="CDD" id="cd00035">
    <property type="entry name" value="ChtBD1"/>
    <property type="match status" value="1"/>
</dbReference>
<evidence type="ECO:0000256" key="8">
    <source>
        <dbReference type="ARBA" id="ARBA00023277"/>
    </source>
</evidence>
<dbReference type="SMART" id="SM00636">
    <property type="entry name" value="Glyco_18"/>
    <property type="match status" value="1"/>
</dbReference>
<evidence type="ECO:0000259" key="14">
    <source>
        <dbReference type="PROSITE" id="PS50941"/>
    </source>
</evidence>
<dbReference type="GO" id="GO:0008061">
    <property type="term" value="F:chitin binding"/>
    <property type="evidence" value="ECO:0007669"/>
    <property type="project" value="UniProtKB-UniRule"/>
</dbReference>
<dbReference type="InterPro" id="IPR036861">
    <property type="entry name" value="Endochitinase-like_sf"/>
</dbReference>
<reference evidence="17" key="2">
    <citation type="journal article" date="2023" name="IMA Fungus">
        <title>Comparative genomic study of the Penicillium genus elucidates a diverse pangenome and 15 lateral gene transfer events.</title>
        <authorList>
            <person name="Petersen C."/>
            <person name="Sorensen T."/>
            <person name="Nielsen M.R."/>
            <person name="Sondergaard T.E."/>
            <person name="Sorensen J.L."/>
            <person name="Fitzpatrick D.A."/>
            <person name="Frisvad J.C."/>
            <person name="Nielsen K.L."/>
        </authorList>
    </citation>
    <scope>NUCLEOTIDE SEQUENCE</scope>
    <source>
        <strain evidence="17">IBT 16125</strain>
    </source>
</reference>
<proteinExistence type="inferred from homology"/>
<evidence type="ECO:0000256" key="4">
    <source>
        <dbReference type="ARBA" id="ARBA00022669"/>
    </source>
</evidence>
<dbReference type="InterPro" id="IPR029070">
    <property type="entry name" value="Chitinase_insertion_sf"/>
</dbReference>
<dbReference type="Proteomes" id="UP001213681">
    <property type="component" value="Unassembled WGS sequence"/>
</dbReference>
<dbReference type="SMART" id="SM00257">
    <property type="entry name" value="LysM"/>
    <property type="match status" value="2"/>
</dbReference>
<comment type="catalytic activity">
    <reaction evidence="1">
        <text>Random endo-hydrolysis of N-acetyl-beta-D-glucosaminide (1-&gt;4)-beta-linkages in chitin and chitodextrins.</text>
        <dbReference type="EC" id="3.2.1.14"/>
    </reaction>
</comment>
<dbReference type="PROSITE" id="PS01095">
    <property type="entry name" value="GH18_1"/>
    <property type="match status" value="1"/>
</dbReference>
<dbReference type="InterPro" id="IPR017853">
    <property type="entry name" value="GH"/>
</dbReference>
<dbReference type="EMBL" id="JAPVEA010000002">
    <property type="protein sequence ID" value="KAJ5461650.1"/>
    <property type="molecule type" value="Genomic_DNA"/>
</dbReference>
<dbReference type="PROSITE" id="PS50941">
    <property type="entry name" value="CHIT_BIND_I_2"/>
    <property type="match status" value="1"/>
</dbReference>
<dbReference type="PANTHER" id="PTHR47700">
    <property type="entry name" value="V CHITINASE, PUTATIVE (AFU_ORTHOLOGUE AFUA_6G13720)-RELATED"/>
    <property type="match status" value="1"/>
</dbReference>
<dbReference type="SUPFAM" id="SSF51445">
    <property type="entry name" value="(Trans)glycosidases"/>
    <property type="match status" value="1"/>
</dbReference>